<gene>
    <name evidence="1" type="ORF">UW99_C0029G0006</name>
</gene>
<sequence length="110" mass="12546">MKLHNKTRNTLISSKCKIARSLVDRTLGLLNSNNPRTLIFFTRWGIHTLFLSNPIDILLLNDDWEVVKMAKSLPPFKFFSYLPIYMIVIELPQGSLGKSKTTLGDKILIA</sequence>
<dbReference type="InterPro" id="IPR038695">
    <property type="entry name" value="Saro_0823-like_sf"/>
</dbReference>
<proteinExistence type="predicted"/>
<organism evidence="1 2">
    <name type="scientific">Candidatus Collierbacteria bacterium GW2011_GWC2_45_15</name>
    <dbReference type="NCBI Taxonomy" id="1618394"/>
    <lineage>
        <taxon>Bacteria</taxon>
        <taxon>Candidatus Collieribacteriota</taxon>
    </lineage>
</organism>
<evidence type="ECO:0000313" key="2">
    <source>
        <dbReference type="Proteomes" id="UP000034214"/>
    </source>
</evidence>
<dbReference type="AlphaFoldDB" id="A0A0G1LPM4"/>
<dbReference type="Proteomes" id="UP000034214">
    <property type="component" value="Unassembled WGS sequence"/>
</dbReference>
<dbReference type="Gene3D" id="2.60.120.1140">
    <property type="entry name" value="Protein of unknown function DUF192"/>
    <property type="match status" value="1"/>
</dbReference>
<reference evidence="1 2" key="1">
    <citation type="journal article" date="2015" name="Nature">
        <title>rRNA introns, odd ribosomes, and small enigmatic genomes across a large radiation of phyla.</title>
        <authorList>
            <person name="Brown C.T."/>
            <person name="Hug L.A."/>
            <person name="Thomas B.C."/>
            <person name="Sharon I."/>
            <person name="Castelle C.J."/>
            <person name="Singh A."/>
            <person name="Wilkins M.J."/>
            <person name="Williams K.H."/>
            <person name="Banfield J.F."/>
        </authorList>
    </citation>
    <scope>NUCLEOTIDE SEQUENCE [LARGE SCALE GENOMIC DNA]</scope>
</reference>
<dbReference type="Pfam" id="PF02643">
    <property type="entry name" value="DUF192"/>
    <property type="match status" value="1"/>
</dbReference>
<comment type="caution">
    <text evidence="1">The sequence shown here is derived from an EMBL/GenBank/DDBJ whole genome shotgun (WGS) entry which is preliminary data.</text>
</comment>
<dbReference type="InterPro" id="IPR003795">
    <property type="entry name" value="DUF192"/>
</dbReference>
<evidence type="ECO:0000313" key="1">
    <source>
        <dbReference type="EMBL" id="KKT97716.1"/>
    </source>
</evidence>
<dbReference type="EMBL" id="LCKM01000029">
    <property type="protein sequence ID" value="KKT97716.1"/>
    <property type="molecule type" value="Genomic_DNA"/>
</dbReference>
<accession>A0A0G1LPM4</accession>
<name>A0A0G1LPM4_9BACT</name>
<protein>
    <submittedName>
        <fullName evidence="1">Uncharacterized protein</fullName>
    </submittedName>
</protein>